<feature type="domain" description="AAA+ ATPase" evidence="4">
    <location>
        <begin position="168"/>
        <end position="364"/>
    </location>
</feature>
<dbReference type="SUPFAM" id="SSF52540">
    <property type="entry name" value="P-loop containing nucleoside triphosphate hydrolases"/>
    <property type="match status" value="1"/>
</dbReference>
<protein>
    <submittedName>
        <fullName evidence="5">AAA family ATPase</fullName>
    </submittedName>
</protein>
<dbReference type="InterPro" id="IPR003593">
    <property type="entry name" value="AAA+_ATPase"/>
</dbReference>
<gene>
    <name evidence="5" type="ORF">H8E29_04420</name>
</gene>
<dbReference type="Gene3D" id="3.40.50.300">
    <property type="entry name" value="P-loop containing nucleotide triphosphate hydrolases"/>
    <property type="match status" value="1"/>
</dbReference>
<dbReference type="EMBL" id="JACNJN010000068">
    <property type="protein sequence ID" value="MBC8334487.1"/>
    <property type="molecule type" value="Genomic_DNA"/>
</dbReference>
<dbReference type="SMART" id="SM00382">
    <property type="entry name" value="AAA"/>
    <property type="match status" value="1"/>
</dbReference>
<dbReference type="InterPro" id="IPR027417">
    <property type="entry name" value="P-loop_NTPase"/>
</dbReference>
<evidence type="ECO:0000256" key="2">
    <source>
        <dbReference type="ARBA" id="ARBA00022741"/>
    </source>
</evidence>
<dbReference type="Pfam" id="PF00004">
    <property type="entry name" value="AAA"/>
    <property type="match status" value="1"/>
</dbReference>
<reference evidence="5 6" key="1">
    <citation type="submission" date="2020-08" db="EMBL/GenBank/DDBJ databases">
        <title>Bridging the membrane lipid divide: bacteria of the FCB group superphylum have the potential to synthesize archaeal ether lipids.</title>
        <authorList>
            <person name="Villanueva L."/>
            <person name="Von Meijenfeldt F.A.B."/>
            <person name="Westbye A.B."/>
            <person name="Yadav S."/>
            <person name="Hopmans E.C."/>
            <person name="Dutilh B.E."/>
            <person name="Sinninghe Damste J.S."/>
        </authorList>
    </citation>
    <scope>NUCLEOTIDE SEQUENCE [LARGE SCALE GENOMIC DNA]</scope>
    <source>
        <strain evidence="5">NIOZ-UU36</strain>
    </source>
</reference>
<dbReference type="InterPro" id="IPR050221">
    <property type="entry name" value="26S_Proteasome_ATPase"/>
</dbReference>
<dbReference type="AlphaFoldDB" id="A0A8J6NIV8"/>
<keyword evidence="3" id="KW-0067">ATP-binding</keyword>
<accession>A0A8J6NIV8</accession>
<dbReference type="GO" id="GO:0005524">
    <property type="term" value="F:ATP binding"/>
    <property type="evidence" value="ECO:0007669"/>
    <property type="project" value="UniProtKB-KW"/>
</dbReference>
<comment type="caution">
    <text evidence="5">The sequence shown here is derived from an EMBL/GenBank/DDBJ whole genome shotgun (WGS) entry which is preliminary data.</text>
</comment>
<comment type="similarity">
    <text evidence="1">Belongs to the AAA ATPase family.</text>
</comment>
<evidence type="ECO:0000256" key="3">
    <source>
        <dbReference type="ARBA" id="ARBA00022840"/>
    </source>
</evidence>
<evidence type="ECO:0000313" key="6">
    <source>
        <dbReference type="Proteomes" id="UP000614469"/>
    </source>
</evidence>
<dbReference type="InterPro" id="IPR003959">
    <property type="entry name" value="ATPase_AAA_core"/>
</dbReference>
<dbReference type="CDD" id="cd00009">
    <property type="entry name" value="AAA"/>
    <property type="match status" value="1"/>
</dbReference>
<dbReference type="PANTHER" id="PTHR23073">
    <property type="entry name" value="26S PROTEASOME REGULATORY SUBUNIT"/>
    <property type="match status" value="1"/>
</dbReference>
<dbReference type="GO" id="GO:0016887">
    <property type="term" value="F:ATP hydrolysis activity"/>
    <property type="evidence" value="ECO:0007669"/>
    <property type="project" value="InterPro"/>
</dbReference>
<evidence type="ECO:0000313" key="5">
    <source>
        <dbReference type="EMBL" id="MBC8334487.1"/>
    </source>
</evidence>
<sequence>MDSLNRPRAASHGGTGFLPPTVTNIEDTGLPSLWLQDLALKIIYSQGYLTGFRIAEELALPFAGVTDDILSELKKEKLIEVKSAQQTGLGSSSYLYAMTGKGNIRAQEALMRSQYAGAAPVPIETYNNAVRNQAQGRVVVTSRSMRQLMSQLVLSEETFQRLGPALNSGASIFLYGPPGNGKTSIARSFGNLVMSQNMYIPFALFVDGQVVKMYDSVNHQLVKEDSGNERATGSLKTGIRRDPRWVKIHRPFIVVGGELTLAGLDLVFDDTHKFYEAPFQVKANGGILLIDDFGRQQVRPRDLLNRWIVPLENRVDFLTLHTGRKIEIPFDVLVVFSTNLPPKDLVDEAFLRRLRHKIEIGDPSYESYREIFRRVAQSKKVEYNDQGLAYLLQEWYIKHNRKLRASHPRDICDQILDISQYQSSEPVMTREMIDLAAQAYFVDI</sequence>
<evidence type="ECO:0000259" key="4">
    <source>
        <dbReference type="SMART" id="SM00382"/>
    </source>
</evidence>
<keyword evidence="2" id="KW-0547">Nucleotide-binding</keyword>
<organism evidence="5 6">
    <name type="scientific">Candidatus Desulfolinea nitratireducens</name>
    <dbReference type="NCBI Taxonomy" id="2841698"/>
    <lineage>
        <taxon>Bacteria</taxon>
        <taxon>Bacillati</taxon>
        <taxon>Chloroflexota</taxon>
        <taxon>Anaerolineae</taxon>
        <taxon>Anaerolineales</taxon>
        <taxon>Anaerolineales incertae sedis</taxon>
        <taxon>Candidatus Desulfolinea</taxon>
    </lineage>
</organism>
<proteinExistence type="inferred from homology"/>
<dbReference type="Proteomes" id="UP000614469">
    <property type="component" value="Unassembled WGS sequence"/>
</dbReference>
<evidence type="ECO:0000256" key="1">
    <source>
        <dbReference type="ARBA" id="ARBA00006914"/>
    </source>
</evidence>
<name>A0A8J6NIV8_9CHLR</name>